<sequence length="111" mass="12366">MTDQQQAPSPDPDGVAPDRPLTLAVLRHLIREDWKGMPGDTLVVLSRDPEGNLFSPFSTYSHSRYAPTLSEFVGDIFPLPEELKADRSLRELYGDRIPDTALPALVFYPLG</sequence>
<dbReference type="EMBL" id="JACJIJ010000001">
    <property type="protein sequence ID" value="MBA9050844.1"/>
    <property type="molecule type" value="Genomic_DNA"/>
</dbReference>
<evidence type="ECO:0000313" key="1">
    <source>
        <dbReference type="EMBL" id="MBA9050844.1"/>
    </source>
</evidence>
<proteinExistence type="predicted"/>
<protein>
    <submittedName>
        <fullName evidence="1">Uncharacterized protein</fullName>
    </submittedName>
</protein>
<reference evidence="1 2" key="1">
    <citation type="submission" date="2020-08" db="EMBL/GenBank/DDBJ databases">
        <title>Sequencing the genomes of 1000 actinobacteria strains.</title>
        <authorList>
            <person name="Klenk H.-P."/>
        </authorList>
    </citation>
    <scope>NUCLEOTIDE SEQUENCE [LARGE SCALE GENOMIC DNA]</scope>
    <source>
        <strain evidence="1 2">DSM 41827</strain>
    </source>
</reference>
<dbReference type="Proteomes" id="UP000577386">
    <property type="component" value="Unassembled WGS sequence"/>
</dbReference>
<name>A0A7W3NHZ4_STRMR</name>
<keyword evidence="2" id="KW-1185">Reference proteome</keyword>
<dbReference type="RefSeq" id="WP_182774299.1">
    <property type="nucleotide sequence ID" value="NZ_BAAAHW010000016.1"/>
</dbReference>
<accession>A0A7W3NHZ4</accession>
<dbReference type="AlphaFoldDB" id="A0A7W3NHZ4"/>
<comment type="caution">
    <text evidence="1">The sequence shown here is derived from an EMBL/GenBank/DDBJ whole genome shotgun (WGS) entry which is preliminary data.</text>
</comment>
<gene>
    <name evidence="1" type="ORF">HDA42_000019</name>
</gene>
<evidence type="ECO:0000313" key="2">
    <source>
        <dbReference type="Proteomes" id="UP000577386"/>
    </source>
</evidence>
<organism evidence="1 2">
    <name type="scientific">Streptomyces murinus</name>
    <dbReference type="NCBI Taxonomy" id="33900"/>
    <lineage>
        <taxon>Bacteria</taxon>
        <taxon>Bacillati</taxon>
        <taxon>Actinomycetota</taxon>
        <taxon>Actinomycetes</taxon>
        <taxon>Kitasatosporales</taxon>
        <taxon>Streptomycetaceae</taxon>
        <taxon>Streptomyces</taxon>
    </lineage>
</organism>